<sequence length="289" mass="30353">MRTLTARLSPRAMSRAKGEAMTMPSDAHSSSSRRNDRMVAILAMLRDHDEVPLRAMAATLGASAATIRRDVASLAEQGLLIRSHGTARRAGTGAELPVNLRDGRRRRAKEAIAHAVASELPVGRHAIGLTGGTTTTEIVRALHHRHDLTLITNSVSIALEAAGQGQQRVLITGGVLRPSSLELVGSLAESTFKQVNVGTAIVGCDGLSAEGGLTTHDGIEAAANHTMIKRAARIIAAVDGSKIGRVTLAKLAEAKDVDLLVTDDSADPDELARLRALGIAIRIVHAPTD</sequence>
<dbReference type="SUPFAM" id="SSF46785">
    <property type="entry name" value="Winged helix' DNA-binding domain"/>
    <property type="match status" value="1"/>
</dbReference>
<dbReference type="SUPFAM" id="SSF100950">
    <property type="entry name" value="NagB/RpiA/CoA transferase-like"/>
    <property type="match status" value="1"/>
</dbReference>
<evidence type="ECO:0000256" key="2">
    <source>
        <dbReference type="ARBA" id="ARBA00023125"/>
    </source>
</evidence>
<dbReference type="GO" id="GO:0003700">
    <property type="term" value="F:DNA-binding transcription factor activity"/>
    <property type="evidence" value="ECO:0007669"/>
    <property type="project" value="InterPro"/>
</dbReference>
<keyword evidence="3" id="KW-0804">Transcription</keyword>
<dbReference type="SMART" id="SM01134">
    <property type="entry name" value="DeoRC"/>
    <property type="match status" value="1"/>
</dbReference>
<accession>G4CZT1</accession>
<name>G4CZT1_9ACTN</name>
<dbReference type="InterPro" id="IPR001034">
    <property type="entry name" value="DeoR_HTH"/>
</dbReference>
<evidence type="ECO:0000313" key="7">
    <source>
        <dbReference type="Proteomes" id="UP000005332"/>
    </source>
</evidence>
<protein>
    <submittedName>
        <fullName evidence="6">Transcriptional regulator</fullName>
    </submittedName>
</protein>
<dbReference type="Pfam" id="PF08220">
    <property type="entry name" value="HTH_DeoR"/>
    <property type="match status" value="1"/>
</dbReference>
<dbReference type="HOGENOM" id="CLU_060699_0_1_11"/>
<dbReference type="PATRIC" id="fig|997355.3.peg.1923"/>
<dbReference type="InterPro" id="IPR014036">
    <property type="entry name" value="DeoR-like_C"/>
</dbReference>
<dbReference type="InterPro" id="IPR036390">
    <property type="entry name" value="WH_DNA-bd_sf"/>
</dbReference>
<keyword evidence="2" id="KW-0238">DNA-binding</keyword>
<organism evidence="6 7">
    <name type="scientific">Cutibacterium avidum ATCC 25577</name>
    <dbReference type="NCBI Taxonomy" id="997355"/>
    <lineage>
        <taxon>Bacteria</taxon>
        <taxon>Bacillati</taxon>
        <taxon>Actinomycetota</taxon>
        <taxon>Actinomycetes</taxon>
        <taxon>Propionibacteriales</taxon>
        <taxon>Propionibacteriaceae</taxon>
        <taxon>Cutibacterium</taxon>
    </lineage>
</organism>
<dbReference type="PRINTS" id="PR00037">
    <property type="entry name" value="HTHLACR"/>
</dbReference>
<dbReference type="PROSITE" id="PS51000">
    <property type="entry name" value="HTH_DEOR_2"/>
    <property type="match status" value="1"/>
</dbReference>
<dbReference type="EMBL" id="AGBA01000015">
    <property type="protein sequence ID" value="EGY77000.1"/>
    <property type="molecule type" value="Genomic_DNA"/>
</dbReference>
<dbReference type="GO" id="GO:0003677">
    <property type="term" value="F:DNA binding"/>
    <property type="evidence" value="ECO:0007669"/>
    <property type="project" value="UniProtKB-KW"/>
</dbReference>
<dbReference type="Proteomes" id="UP000005332">
    <property type="component" value="Unassembled WGS sequence"/>
</dbReference>
<evidence type="ECO:0000256" key="3">
    <source>
        <dbReference type="ARBA" id="ARBA00023163"/>
    </source>
</evidence>
<dbReference type="PANTHER" id="PTHR30363">
    <property type="entry name" value="HTH-TYPE TRANSCRIPTIONAL REGULATOR SRLR-RELATED"/>
    <property type="match status" value="1"/>
</dbReference>
<dbReference type="InterPro" id="IPR036388">
    <property type="entry name" value="WH-like_DNA-bd_sf"/>
</dbReference>
<dbReference type="Gene3D" id="1.10.10.10">
    <property type="entry name" value="Winged helix-like DNA-binding domain superfamily/Winged helix DNA-binding domain"/>
    <property type="match status" value="1"/>
</dbReference>
<dbReference type="AlphaFoldDB" id="G4CZT1"/>
<keyword evidence="7" id="KW-1185">Reference proteome</keyword>
<proteinExistence type="predicted"/>
<evidence type="ECO:0000256" key="4">
    <source>
        <dbReference type="SAM" id="MobiDB-lite"/>
    </source>
</evidence>
<evidence type="ECO:0000256" key="1">
    <source>
        <dbReference type="ARBA" id="ARBA00023015"/>
    </source>
</evidence>
<evidence type="ECO:0000313" key="6">
    <source>
        <dbReference type="EMBL" id="EGY77000.1"/>
    </source>
</evidence>
<dbReference type="SMART" id="SM00420">
    <property type="entry name" value="HTH_DEOR"/>
    <property type="match status" value="1"/>
</dbReference>
<dbReference type="Pfam" id="PF00455">
    <property type="entry name" value="DeoRC"/>
    <property type="match status" value="1"/>
</dbReference>
<keyword evidence="1" id="KW-0805">Transcription regulation</keyword>
<dbReference type="InterPro" id="IPR050313">
    <property type="entry name" value="Carb_Metab_HTH_regulators"/>
</dbReference>
<dbReference type="InterPro" id="IPR018356">
    <property type="entry name" value="Tscrpt_reg_HTH_DeoR_CS"/>
</dbReference>
<dbReference type="PROSITE" id="PS00894">
    <property type="entry name" value="HTH_DEOR_1"/>
    <property type="match status" value="1"/>
</dbReference>
<gene>
    <name evidence="6" type="ORF">HMPREF9153_1953</name>
</gene>
<dbReference type="InterPro" id="IPR037171">
    <property type="entry name" value="NagB/RpiA_transferase-like"/>
</dbReference>
<evidence type="ECO:0000259" key="5">
    <source>
        <dbReference type="PROSITE" id="PS51000"/>
    </source>
</evidence>
<reference evidence="6 7" key="1">
    <citation type="submission" date="2011-06" db="EMBL/GenBank/DDBJ databases">
        <authorList>
            <person name="Muzny D."/>
            <person name="Qin X."/>
            <person name="Deng J."/>
            <person name="Jiang H."/>
            <person name="Liu Y."/>
            <person name="Qu J."/>
            <person name="Song X.-Z."/>
            <person name="Zhang L."/>
            <person name="Thornton R."/>
            <person name="Coyle M."/>
            <person name="Francisco L."/>
            <person name="Jackson L."/>
            <person name="Javaid M."/>
            <person name="Korchina V."/>
            <person name="Kovar C."/>
            <person name="Mata R."/>
            <person name="Mathew T."/>
            <person name="Ngo R."/>
            <person name="Nguyen L."/>
            <person name="Nguyen N."/>
            <person name="Okwuonu G."/>
            <person name="Ongeri F."/>
            <person name="Pham C."/>
            <person name="Simmons D."/>
            <person name="Wilczek-Boney K."/>
            <person name="Hale W."/>
            <person name="Jakkamsetti A."/>
            <person name="Pham P."/>
            <person name="Ruth R."/>
            <person name="San Lucas F."/>
            <person name="Warren J."/>
            <person name="Zhang J."/>
            <person name="Zhao Z."/>
            <person name="Zhou C."/>
            <person name="Zhu D."/>
            <person name="Lee S."/>
            <person name="Bess C."/>
            <person name="Blankenburg K."/>
            <person name="Forbes L."/>
            <person name="Fu Q."/>
            <person name="Gubbala S."/>
            <person name="Hirani K."/>
            <person name="Jayaseelan J.C."/>
            <person name="Lara F."/>
            <person name="Munidasa M."/>
            <person name="Palculict T."/>
            <person name="Patil S."/>
            <person name="Pu L.-L."/>
            <person name="Saada N."/>
            <person name="Tang L."/>
            <person name="Weissenberger G."/>
            <person name="Zhu Y."/>
            <person name="Hemphill L."/>
            <person name="Shang Y."/>
            <person name="Youmans B."/>
            <person name="Ayvaz T."/>
            <person name="Ross M."/>
            <person name="Santibanez J."/>
            <person name="Aqrawi P."/>
            <person name="Gross S."/>
            <person name="Joshi V."/>
            <person name="Fowler G."/>
            <person name="Nazareth L."/>
            <person name="Reid J."/>
            <person name="Worley K."/>
            <person name="Petrosino J."/>
            <person name="Highlander S."/>
            <person name="Gibbs R."/>
        </authorList>
    </citation>
    <scope>NUCLEOTIDE SEQUENCE [LARGE SCALE GENOMIC DNA]</scope>
    <source>
        <strain evidence="6 7">ATCC 25577</strain>
    </source>
</reference>
<dbReference type="PANTHER" id="PTHR30363:SF44">
    <property type="entry name" value="AGA OPERON TRANSCRIPTIONAL REPRESSOR-RELATED"/>
    <property type="match status" value="1"/>
</dbReference>
<comment type="caution">
    <text evidence="6">The sequence shown here is derived from an EMBL/GenBank/DDBJ whole genome shotgun (WGS) entry which is preliminary data.</text>
</comment>
<dbReference type="Gene3D" id="3.40.50.1360">
    <property type="match status" value="1"/>
</dbReference>
<feature type="region of interest" description="Disordered" evidence="4">
    <location>
        <begin position="1"/>
        <end position="34"/>
    </location>
</feature>
<feature type="domain" description="HTH deoR-type" evidence="5">
    <location>
        <begin position="34"/>
        <end position="89"/>
    </location>
</feature>